<dbReference type="AlphaFoldDB" id="A0A3Q0KUS6"/>
<accession>A0A3Q0KUS6</accession>
<dbReference type="Proteomes" id="UP000008854">
    <property type="component" value="Unassembled WGS sequence"/>
</dbReference>
<feature type="region of interest" description="Disordered" evidence="1">
    <location>
        <begin position="1"/>
        <end position="38"/>
    </location>
</feature>
<proteinExistence type="predicted"/>
<evidence type="ECO:0000313" key="3">
    <source>
        <dbReference type="WBParaSite" id="Smp_200900.1"/>
    </source>
</evidence>
<dbReference type="InParanoid" id="A0A3Q0KUS6"/>
<organism evidence="2 3">
    <name type="scientific">Schistosoma mansoni</name>
    <name type="common">Blood fluke</name>
    <dbReference type="NCBI Taxonomy" id="6183"/>
    <lineage>
        <taxon>Eukaryota</taxon>
        <taxon>Metazoa</taxon>
        <taxon>Spiralia</taxon>
        <taxon>Lophotrochozoa</taxon>
        <taxon>Platyhelminthes</taxon>
        <taxon>Trematoda</taxon>
        <taxon>Digenea</taxon>
        <taxon>Strigeidida</taxon>
        <taxon>Schistosomatoidea</taxon>
        <taxon>Schistosomatidae</taxon>
        <taxon>Schistosoma</taxon>
    </lineage>
</organism>
<evidence type="ECO:0000256" key="1">
    <source>
        <dbReference type="SAM" id="MobiDB-lite"/>
    </source>
</evidence>
<name>A0A3Q0KUS6_SCHMA</name>
<dbReference type="WBParaSite" id="Smp_200900.1">
    <property type="protein sequence ID" value="Smp_200900.1"/>
    <property type="gene ID" value="Smp_200900"/>
</dbReference>
<evidence type="ECO:0000313" key="2">
    <source>
        <dbReference type="Proteomes" id="UP000008854"/>
    </source>
</evidence>
<reference evidence="3" key="2">
    <citation type="submission" date="2018-12" db="UniProtKB">
        <authorList>
            <consortium name="WormBaseParasite"/>
        </authorList>
    </citation>
    <scope>IDENTIFICATION</scope>
    <source>
        <strain evidence="3">Puerto Rican</strain>
    </source>
</reference>
<protein>
    <submittedName>
        <fullName evidence="3">Uncharacterized protein</fullName>
    </submittedName>
</protein>
<sequence>MIAIMGVSNSPAMGKEKHKCTSGNKLGTDNRDHMRHPQ</sequence>
<reference evidence="2" key="1">
    <citation type="journal article" date="2012" name="PLoS Negl. Trop. Dis.">
        <title>A systematically improved high quality genome and transcriptome of the human blood fluke Schistosoma mansoni.</title>
        <authorList>
            <person name="Protasio A.V."/>
            <person name="Tsai I.J."/>
            <person name="Babbage A."/>
            <person name="Nichol S."/>
            <person name="Hunt M."/>
            <person name="Aslett M.A."/>
            <person name="De Silva N."/>
            <person name="Velarde G.S."/>
            <person name="Anderson T.J."/>
            <person name="Clark R.C."/>
            <person name="Davidson C."/>
            <person name="Dillon G.P."/>
            <person name="Holroyd N.E."/>
            <person name="LoVerde P.T."/>
            <person name="Lloyd C."/>
            <person name="McQuillan J."/>
            <person name="Oliveira G."/>
            <person name="Otto T.D."/>
            <person name="Parker-Manuel S.J."/>
            <person name="Quail M.A."/>
            <person name="Wilson R.A."/>
            <person name="Zerlotini A."/>
            <person name="Dunne D.W."/>
            <person name="Berriman M."/>
        </authorList>
    </citation>
    <scope>NUCLEOTIDE SEQUENCE [LARGE SCALE GENOMIC DNA]</scope>
    <source>
        <strain evidence="2">Puerto Rican</strain>
    </source>
</reference>
<keyword evidence="2" id="KW-1185">Reference proteome</keyword>